<dbReference type="GO" id="GO:0006508">
    <property type="term" value="P:proteolysis"/>
    <property type="evidence" value="ECO:0007669"/>
    <property type="project" value="UniProtKB-KW"/>
</dbReference>
<evidence type="ECO:0000256" key="14">
    <source>
        <dbReference type="SAM" id="MobiDB-lite"/>
    </source>
</evidence>
<dbReference type="PATRIC" id="fig|1332188.3.peg.333"/>
<evidence type="ECO:0000256" key="7">
    <source>
        <dbReference type="ARBA" id="ARBA00022801"/>
    </source>
</evidence>
<proteinExistence type="inferred from homology"/>
<dbReference type="InterPro" id="IPR012338">
    <property type="entry name" value="Beta-lactam/transpept-like"/>
</dbReference>
<sequence length="795" mass="86399">MQTKKPPARMGRYANLSTMKRASRPKRSGAHHKGRFVWFRNLSWRKKTLVLLSPLLIFLIATPIITYVMYAHDIADQERLMNRNNTGIVLTDINGKTFYSVGRAEHRALVPLSQISDNVKHALIASEDKDFYKHGGFNLLSTVRALFTGVGGGSTITQQLAKNTLLSDERSIFRKYQELTMSIAIEQTYTKDQILDMYLNSVYFGENAFGIEEAARVYFNKSPNDLDLAESAMLIGLLPAPSAYSPISGNAQYAKRQQTTVLSRMVTNGYITEEQKSAALAEELKYGAGASQVNSVAPHFAEMVIAELSEKYGYEKVMRSGYQVKTTLDLSTQQTLQESLNAGMGHITAMGGSNASGIVIDPKTGEVRALIGSADYNNPQWGKVNMVTTARQPASTFKSIYYAYALADGVITPATILHDVKTTFGGDYTPLDADKKERGDISVRRAISQSLNIPSVEVMQKYSIDKSIVAANNLGVSAVSKDKNYGLSLALGSAEVPLAQMANAYAAFANGGKQYSKLTLIKEINDKFGGKVESSPAVVRQAISKEGAYLISSILSDNSARAPIFGSSLTVPGRTVAVKTGTTNDNRDAWTIGYTEDYVVGVWVGNNDNSVMRSGGSDMAGPIWRNTMKKLLATIPDKAFTMPRSIVQKSVCTKNGGLAEKSGPNTYTEYFMSGALPTETCNVEPTMISVCELSSGKVISINETALDTTKQSKDTTNCIAPKMQVCDLSNGTIVSIDAATYTTYQYSTDTANCHQEPGANKIQACDTSIGQVVTIYQSQLDGTRYTSDTANCNKV</sequence>
<evidence type="ECO:0000256" key="12">
    <source>
        <dbReference type="ARBA" id="ARBA00034000"/>
    </source>
</evidence>
<evidence type="ECO:0000313" key="17">
    <source>
        <dbReference type="EMBL" id="AGL62046.1"/>
    </source>
</evidence>
<dbReference type="GO" id="GO:0008658">
    <property type="term" value="F:penicillin binding"/>
    <property type="evidence" value="ECO:0007669"/>
    <property type="project" value="InterPro"/>
</dbReference>
<evidence type="ECO:0000256" key="6">
    <source>
        <dbReference type="ARBA" id="ARBA00022679"/>
    </source>
</evidence>
<dbReference type="AlphaFoldDB" id="R4PXW1"/>
<keyword evidence="18" id="KW-1185">Reference proteome</keyword>
<dbReference type="STRING" id="1332188.L336_0338"/>
<comment type="similarity">
    <text evidence="1">In the C-terminal section; belongs to the transpeptidase family.</text>
</comment>
<keyword evidence="3" id="KW-0121">Carboxypeptidase</keyword>
<keyword evidence="7" id="KW-0378">Hydrolase</keyword>
<dbReference type="GO" id="GO:0008360">
    <property type="term" value="P:regulation of cell shape"/>
    <property type="evidence" value="ECO:0007669"/>
    <property type="project" value="UniProtKB-KW"/>
</dbReference>
<keyword evidence="6 17" id="KW-0808">Transferase</keyword>
<dbReference type="GO" id="GO:0008955">
    <property type="term" value="F:peptidoglycan glycosyltransferase activity"/>
    <property type="evidence" value="ECO:0007669"/>
    <property type="project" value="UniProtKB-EC"/>
</dbReference>
<dbReference type="Gene3D" id="3.40.710.10">
    <property type="entry name" value="DD-peptidase/beta-lactamase superfamily"/>
    <property type="match status" value="1"/>
</dbReference>
<evidence type="ECO:0000256" key="11">
    <source>
        <dbReference type="ARBA" id="ARBA00023316"/>
    </source>
</evidence>
<dbReference type="InterPro" id="IPR036950">
    <property type="entry name" value="PBP_transglycosylase"/>
</dbReference>
<dbReference type="InterPro" id="IPR001264">
    <property type="entry name" value="Glyco_trans_51"/>
</dbReference>
<dbReference type="EC" id="2.4.1.129" evidence="17"/>
<evidence type="ECO:0000256" key="2">
    <source>
        <dbReference type="ARBA" id="ARBA00007739"/>
    </source>
</evidence>
<keyword evidence="5 17" id="KW-0328">Glycosyltransferase</keyword>
<dbReference type="RefSeq" id="WP_015641496.1">
    <property type="nucleotide sequence ID" value="NC_021219.1"/>
</dbReference>
<dbReference type="GO" id="GO:0071555">
    <property type="term" value="P:cell wall organization"/>
    <property type="evidence" value="ECO:0007669"/>
    <property type="project" value="UniProtKB-KW"/>
</dbReference>
<dbReference type="SUPFAM" id="SSF56601">
    <property type="entry name" value="beta-lactamase/transpeptidase-like"/>
    <property type="match status" value="1"/>
</dbReference>
<feature type="domain" description="Glycosyl transferase family 51" evidence="16">
    <location>
        <begin position="95"/>
        <end position="265"/>
    </location>
</feature>
<comment type="catalytic activity">
    <reaction evidence="13">
        <text>[GlcNAc-(1-&gt;4)-Mur2Ac(oyl-L-Ala-gamma-D-Glu-L-Lys-D-Ala-D-Ala)](n)-di-trans,octa-cis-undecaprenyl diphosphate + beta-D-GlcNAc-(1-&gt;4)-Mur2Ac(oyl-L-Ala-gamma-D-Glu-L-Lys-D-Ala-D-Ala)-di-trans,octa-cis-undecaprenyl diphosphate = [GlcNAc-(1-&gt;4)-Mur2Ac(oyl-L-Ala-gamma-D-Glu-L-Lys-D-Ala-D-Ala)](n+1)-di-trans,octa-cis-undecaprenyl diphosphate + di-trans,octa-cis-undecaprenyl diphosphate + H(+)</text>
        <dbReference type="Rhea" id="RHEA:23708"/>
        <dbReference type="Rhea" id="RHEA-COMP:9602"/>
        <dbReference type="Rhea" id="RHEA-COMP:9603"/>
        <dbReference type="ChEBI" id="CHEBI:15378"/>
        <dbReference type="ChEBI" id="CHEBI:58405"/>
        <dbReference type="ChEBI" id="CHEBI:60033"/>
        <dbReference type="ChEBI" id="CHEBI:78435"/>
        <dbReference type="EC" id="2.4.99.28"/>
    </reaction>
</comment>
<evidence type="ECO:0000256" key="5">
    <source>
        <dbReference type="ARBA" id="ARBA00022676"/>
    </source>
</evidence>
<protein>
    <submittedName>
        <fullName evidence="17">Putative Peptidoglycan glycosyltransferase</fullName>
        <ecNumber evidence="17">2.4.1.129</ecNumber>
    </submittedName>
</protein>
<dbReference type="PANTHER" id="PTHR32282">
    <property type="entry name" value="BINDING PROTEIN TRANSPEPTIDASE, PUTATIVE-RELATED"/>
    <property type="match status" value="1"/>
</dbReference>
<name>R4PXW1_9BACT</name>
<dbReference type="EMBL" id="CP005957">
    <property type="protein sequence ID" value="AGL62046.1"/>
    <property type="molecule type" value="Genomic_DNA"/>
</dbReference>
<evidence type="ECO:0000256" key="1">
    <source>
        <dbReference type="ARBA" id="ARBA00007090"/>
    </source>
</evidence>
<feature type="domain" description="Penicillin-binding protein transpeptidase" evidence="15">
    <location>
        <begin position="357"/>
        <end position="629"/>
    </location>
</feature>
<evidence type="ECO:0000256" key="8">
    <source>
        <dbReference type="ARBA" id="ARBA00022960"/>
    </source>
</evidence>
<keyword evidence="8" id="KW-0133">Cell shape</keyword>
<dbReference type="HOGENOM" id="CLU_006354_2_4_0"/>
<keyword evidence="4" id="KW-0645">Protease</keyword>
<dbReference type="GO" id="GO:0030288">
    <property type="term" value="C:outer membrane-bounded periplasmic space"/>
    <property type="evidence" value="ECO:0007669"/>
    <property type="project" value="TreeGrafter"/>
</dbReference>
<evidence type="ECO:0000256" key="13">
    <source>
        <dbReference type="ARBA" id="ARBA00049902"/>
    </source>
</evidence>
<accession>R4PXW1</accession>
<dbReference type="GO" id="GO:0009252">
    <property type="term" value="P:peptidoglycan biosynthetic process"/>
    <property type="evidence" value="ECO:0007669"/>
    <property type="project" value="UniProtKB-KW"/>
</dbReference>
<dbReference type="InterPro" id="IPR001460">
    <property type="entry name" value="PCN-bd_Tpept"/>
</dbReference>
<keyword evidence="10" id="KW-0511">Multifunctional enzyme</keyword>
<dbReference type="OrthoDB" id="499624at2"/>
<dbReference type="InterPro" id="IPR023346">
    <property type="entry name" value="Lysozyme-like_dom_sf"/>
</dbReference>
<dbReference type="Gene3D" id="1.10.3810.10">
    <property type="entry name" value="Biosynthetic peptidoglycan transglycosylase-like"/>
    <property type="match status" value="1"/>
</dbReference>
<dbReference type="Pfam" id="PF00912">
    <property type="entry name" value="Transgly"/>
    <property type="match status" value="1"/>
</dbReference>
<gene>
    <name evidence="17" type="ORF">L336_0338</name>
</gene>
<evidence type="ECO:0000256" key="4">
    <source>
        <dbReference type="ARBA" id="ARBA00022670"/>
    </source>
</evidence>
<comment type="catalytic activity">
    <reaction evidence="12">
        <text>Preferential cleavage: (Ac)2-L-Lys-D-Ala-|-D-Ala. Also transpeptidation of peptidyl-alanyl moieties that are N-acyl substituents of D-alanine.</text>
        <dbReference type="EC" id="3.4.16.4"/>
    </reaction>
</comment>
<organism evidence="17 18">
    <name type="scientific">Candidatus Saccharimonas aalborgensis</name>
    <dbReference type="NCBI Taxonomy" id="1332188"/>
    <lineage>
        <taxon>Bacteria</taxon>
        <taxon>Candidatus Saccharimonadota</taxon>
        <taxon>Candidatus Saccharimonadia</taxon>
        <taxon>Candidatus Saccharimonadales</taxon>
        <taxon>Candidatus Saccharimonadaceae</taxon>
        <taxon>Candidatus Saccharimonas</taxon>
    </lineage>
</organism>
<dbReference type="PANTHER" id="PTHR32282:SF33">
    <property type="entry name" value="PEPTIDOGLYCAN GLYCOSYLTRANSFERASE"/>
    <property type="match status" value="1"/>
</dbReference>
<dbReference type="Proteomes" id="UP000013893">
    <property type="component" value="Chromosome"/>
</dbReference>
<evidence type="ECO:0000259" key="16">
    <source>
        <dbReference type="Pfam" id="PF00912"/>
    </source>
</evidence>
<dbReference type="InterPro" id="IPR050396">
    <property type="entry name" value="Glycosyltr_51/Transpeptidase"/>
</dbReference>
<reference evidence="17 18" key="1">
    <citation type="journal article" date="2013" name="Nat. Biotechnol.">
        <title>Genome sequences of rare, uncultured bacteria obtained by differential coverage binning of multiple metagenomes.</title>
        <authorList>
            <person name="Albertsen M."/>
            <person name="Hugenholtz P."/>
            <person name="Skarshewski A."/>
            <person name="Nielsen K.L."/>
            <person name="Tyson G.W."/>
            <person name="Nielsen P.H."/>
        </authorList>
    </citation>
    <scope>NUCLEOTIDE SEQUENCE [LARGE SCALE GENOMIC DNA]</scope>
    <source>
        <strain evidence="17">TM71</strain>
    </source>
</reference>
<keyword evidence="11" id="KW-0961">Cell wall biogenesis/degradation</keyword>
<evidence type="ECO:0000313" key="18">
    <source>
        <dbReference type="Proteomes" id="UP000013893"/>
    </source>
</evidence>
<evidence type="ECO:0000256" key="9">
    <source>
        <dbReference type="ARBA" id="ARBA00022984"/>
    </source>
</evidence>
<evidence type="ECO:0000259" key="15">
    <source>
        <dbReference type="Pfam" id="PF00905"/>
    </source>
</evidence>
<dbReference type="KEGG" id="saal:L336_0338"/>
<evidence type="ECO:0000256" key="3">
    <source>
        <dbReference type="ARBA" id="ARBA00022645"/>
    </source>
</evidence>
<comment type="similarity">
    <text evidence="2">In the N-terminal section; belongs to the glycosyltransferase 51 family.</text>
</comment>
<dbReference type="GO" id="GO:0009002">
    <property type="term" value="F:serine-type D-Ala-D-Ala carboxypeptidase activity"/>
    <property type="evidence" value="ECO:0007669"/>
    <property type="project" value="UniProtKB-EC"/>
</dbReference>
<dbReference type="SUPFAM" id="SSF53955">
    <property type="entry name" value="Lysozyme-like"/>
    <property type="match status" value="1"/>
</dbReference>
<keyword evidence="9" id="KW-0573">Peptidoglycan synthesis</keyword>
<dbReference type="FunFam" id="1.10.3810.10:FF:000001">
    <property type="entry name" value="Penicillin-binding protein 1A"/>
    <property type="match status" value="1"/>
</dbReference>
<feature type="region of interest" description="Disordered" evidence="14">
    <location>
        <begin position="1"/>
        <end position="28"/>
    </location>
</feature>
<evidence type="ECO:0000256" key="10">
    <source>
        <dbReference type="ARBA" id="ARBA00023268"/>
    </source>
</evidence>
<dbReference type="Pfam" id="PF00905">
    <property type="entry name" value="Transpeptidase"/>
    <property type="match status" value="1"/>
</dbReference>